<dbReference type="PRINTS" id="PR00081">
    <property type="entry name" value="GDHRDH"/>
</dbReference>
<evidence type="ECO:0000313" key="2">
    <source>
        <dbReference type="Proteomes" id="UP000025227"/>
    </source>
</evidence>
<dbReference type="InterPro" id="IPR002347">
    <property type="entry name" value="SDR_fam"/>
</dbReference>
<proteinExistence type="predicted"/>
<name>A0A7I4Y526_HAECO</name>
<dbReference type="PROSITE" id="PS00061">
    <property type="entry name" value="ADH_SHORT"/>
    <property type="match status" value="1"/>
</dbReference>
<dbReference type="Pfam" id="PF13561">
    <property type="entry name" value="adh_short_C2"/>
    <property type="match status" value="1"/>
</dbReference>
<dbReference type="PRINTS" id="PR00080">
    <property type="entry name" value="SDRFAMILY"/>
</dbReference>
<sequence length="307" mass="32750">MQKPTNRTFCSSYSDKLCHSPSLSLKKKMVGRFEGKVVIVTGSSNGIGRATAVLFAEEGAKVTITGRDDKALAETRKEMQVVGAKKEDIVAIQGDLIDEVIQKKIIDATIEQFGKIDILVNNAGGTAPSNTSTHGFDQTMETYDYVMNLNTKVVLSLTKRALPHLIASKGEIVMVSSIAGLPFALPGLPYYSMSKAALEQLTKSLAVKYIADGVRVNSVNPGAISTTIMQKQGLSEENARKAEAAVSSNRTLIPAGRIGAARDVAEAIAFLADRRVSSFIVGHSLVIDGGSSIMCPIFSVNMADTHN</sequence>
<evidence type="ECO:0000256" key="1">
    <source>
        <dbReference type="ARBA" id="ARBA00023002"/>
    </source>
</evidence>
<dbReference type="PANTHER" id="PTHR44115">
    <property type="entry name" value="PROTEIN CBG09704"/>
    <property type="match status" value="1"/>
</dbReference>
<dbReference type="OMA" id="AGVIHMS"/>
<keyword evidence="2" id="KW-1185">Reference proteome</keyword>
<dbReference type="PANTHER" id="PTHR44115:SF2">
    <property type="entry name" value="NAD(P)-BINDING PROTEIN"/>
    <property type="match status" value="1"/>
</dbReference>
<keyword evidence="1" id="KW-0560">Oxidoreductase</keyword>
<organism evidence="2 3">
    <name type="scientific">Haemonchus contortus</name>
    <name type="common">Barber pole worm</name>
    <dbReference type="NCBI Taxonomy" id="6289"/>
    <lineage>
        <taxon>Eukaryota</taxon>
        <taxon>Metazoa</taxon>
        <taxon>Ecdysozoa</taxon>
        <taxon>Nematoda</taxon>
        <taxon>Chromadorea</taxon>
        <taxon>Rhabditida</taxon>
        <taxon>Rhabditina</taxon>
        <taxon>Rhabditomorpha</taxon>
        <taxon>Strongyloidea</taxon>
        <taxon>Trichostrongylidae</taxon>
        <taxon>Haemonchus</taxon>
    </lineage>
</organism>
<dbReference type="GO" id="GO:0016491">
    <property type="term" value="F:oxidoreductase activity"/>
    <property type="evidence" value="ECO:0007669"/>
    <property type="project" value="UniProtKB-KW"/>
</dbReference>
<protein>
    <submittedName>
        <fullName evidence="3">Short-chain dehydrogenase reductase SDR domain containing protein</fullName>
    </submittedName>
</protein>
<dbReference type="Proteomes" id="UP000025227">
    <property type="component" value="Unplaced"/>
</dbReference>
<dbReference type="InterPro" id="IPR036291">
    <property type="entry name" value="NAD(P)-bd_dom_sf"/>
</dbReference>
<reference evidence="3" key="1">
    <citation type="submission" date="2020-12" db="UniProtKB">
        <authorList>
            <consortium name="WormBaseParasite"/>
        </authorList>
    </citation>
    <scope>IDENTIFICATION</scope>
    <source>
        <strain evidence="3">MHco3</strain>
    </source>
</reference>
<dbReference type="OrthoDB" id="47007at2759"/>
<dbReference type="Gene3D" id="3.40.50.720">
    <property type="entry name" value="NAD(P)-binding Rossmann-like Domain"/>
    <property type="match status" value="1"/>
</dbReference>
<accession>A0A7I4Y526</accession>
<dbReference type="AlphaFoldDB" id="A0A7I4Y526"/>
<evidence type="ECO:0000313" key="3">
    <source>
        <dbReference type="WBParaSite" id="HCON_00053030-00001"/>
    </source>
</evidence>
<dbReference type="FunFam" id="3.40.50.720:FF:000084">
    <property type="entry name" value="Short-chain dehydrogenase reductase"/>
    <property type="match status" value="1"/>
</dbReference>
<dbReference type="WBParaSite" id="HCON_00053030-00001">
    <property type="protein sequence ID" value="HCON_00053030-00001"/>
    <property type="gene ID" value="HCON_00053030"/>
</dbReference>
<dbReference type="InterPro" id="IPR020904">
    <property type="entry name" value="Sc_DH/Rdtase_CS"/>
</dbReference>
<dbReference type="SUPFAM" id="SSF51735">
    <property type="entry name" value="NAD(P)-binding Rossmann-fold domains"/>
    <property type="match status" value="1"/>
</dbReference>